<dbReference type="AlphaFoldDB" id="A0A0N0DR61"/>
<sequence length="376" mass="39531">MCASAHRHHYYYTATQQANTRAFLQSFVETMPPLARYWTGYDFCRWVGVTCTNSGVAISSANMAMLRGTTVSLPAVSPDVDGSQVMLTTLSFRGPAKLSGSLPRGWGSLSRLQGISVGGNSLTGTLPTEYGDLAHLTTLDLFDNRFTGTIPASWGDLSACTAIALHNNNLTGTLPAEWGKLQSITAISVQQNKLIGTLPEAWESMTMLSSLHISNNGFTGPIPASWGNMPSISFFMNANNHICGCVPQPWRTKGVWVGGDDAVVADNCATANACEAATTTTTTTSEPTTTTTTTTIPVPTKSNITSTTTTTTSPVCHVSSCMVCNASSANNCIQCLQGFLLTPTFLCRARGVDTASSPLHGVAALVVAAAVTLLAA</sequence>
<dbReference type="Gene3D" id="3.80.10.10">
    <property type="entry name" value="Ribonuclease Inhibitor"/>
    <property type="match status" value="2"/>
</dbReference>
<evidence type="ECO:0000256" key="2">
    <source>
        <dbReference type="ARBA" id="ARBA00022737"/>
    </source>
</evidence>
<protein>
    <submittedName>
        <fullName evidence="4">Surface antigen-like protein</fullName>
    </submittedName>
</protein>
<organism evidence="4 5">
    <name type="scientific">Leptomonas pyrrhocoris</name>
    <name type="common">Firebug parasite</name>
    <dbReference type="NCBI Taxonomy" id="157538"/>
    <lineage>
        <taxon>Eukaryota</taxon>
        <taxon>Discoba</taxon>
        <taxon>Euglenozoa</taxon>
        <taxon>Kinetoplastea</taxon>
        <taxon>Metakinetoplastina</taxon>
        <taxon>Trypanosomatida</taxon>
        <taxon>Trypanosomatidae</taxon>
        <taxon>Leishmaniinae</taxon>
        <taxon>Leptomonas</taxon>
    </lineage>
</organism>
<evidence type="ECO:0000313" key="4">
    <source>
        <dbReference type="EMBL" id="KPA74188.1"/>
    </source>
</evidence>
<dbReference type="OrthoDB" id="258940at2759"/>
<evidence type="ECO:0000256" key="3">
    <source>
        <dbReference type="SAM" id="MobiDB-lite"/>
    </source>
</evidence>
<evidence type="ECO:0000256" key="1">
    <source>
        <dbReference type="ARBA" id="ARBA00022729"/>
    </source>
</evidence>
<dbReference type="InterPro" id="IPR032675">
    <property type="entry name" value="LRR_dom_sf"/>
</dbReference>
<feature type="region of interest" description="Disordered" evidence="3">
    <location>
        <begin position="279"/>
        <end position="299"/>
    </location>
</feature>
<proteinExistence type="predicted"/>
<dbReference type="GeneID" id="26909729"/>
<feature type="compositionally biased region" description="Low complexity" evidence="3">
    <location>
        <begin position="279"/>
        <end position="295"/>
    </location>
</feature>
<dbReference type="InterPro" id="IPR053211">
    <property type="entry name" value="DNA_repair-toleration"/>
</dbReference>
<dbReference type="SUPFAM" id="SSF52058">
    <property type="entry name" value="L domain-like"/>
    <property type="match status" value="1"/>
</dbReference>
<dbReference type="FunFam" id="3.80.10.10:FF:000383">
    <property type="entry name" value="Leucine-rich repeat receptor protein kinase EMS1"/>
    <property type="match status" value="1"/>
</dbReference>
<name>A0A0N0DR61_LEPPY</name>
<dbReference type="Proteomes" id="UP000037923">
    <property type="component" value="Unassembled WGS sequence"/>
</dbReference>
<dbReference type="PANTHER" id="PTHR48060">
    <property type="entry name" value="DNA DAMAGE-REPAIR/TOLERATION PROTEIN DRT100"/>
    <property type="match status" value="1"/>
</dbReference>
<dbReference type="VEuPathDB" id="TriTrypDB:LpyrH10_31_1000"/>
<comment type="caution">
    <text evidence="4">The sequence shown here is derived from an EMBL/GenBank/DDBJ whole genome shotgun (WGS) entry which is preliminary data.</text>
</comment>
<dbReference type="InterPro" id="IPR001611">
    <property type="entry name" value="Leu-rich_rpt"/>
</dbReference>
<reference evidence="4 5" key="1">
    <citation type="submission" date="2015-07" db="EMBL/GenBank/DDBJ databases">
        <title>High-quality genome of monoxenous trypanosomatid Leptomonas pyrrhocoris.</title>
        <authorList>
            <person name="Flegontov P."/>
            <person name="Butenko A."/>
            <person name="Firsov S."/>
            <person name="Vlcek C."/>
            <person name="Logacheva M.D."/>
            <person name="Field M."/>
            <person name="Filatov D."/>
            <person name="Flegontova O."/>
            <person name="Gerasimov E."/>
            <person name="Jackson A.P."/>
            <person name="Kelly S."/>
            <person name="Opperdoes F."/>
            <person name="O'Reilly A."/>
            <person name="Votypka J."/>
            <person name="Yurchenko V."/>
            <person name="Lukes J."/>
        </authorList>
    </citation>
    <scope>NUCLEOTIDE SEQUENCE [LARGE SCALE GENOMIC DNA]</scope>
    <source>
        <strain evidence="4">H10</strain>
    </source>
</reference>
<keyword evidence="2" id="KW-0677">Repeat</keyword>
<keyword evidence="5" id="KW-1185">Reference proteome</keyword>
<evidence type="ECO:0000313" key="5">
    <source>
        <dbReference type="Proteomes" id="UP000037923"/>
    </source>
</evidence>
<dbReference type="RefSeq" id="XP_015652627.1">
    <property type="nucleotide sequence ID" value="XM_015808914.1"/>
</dbReference>
<dbReference type="PANTHER" id="PTHR48060:SF21">
    <property type="entry name" value="L DOMAIN-LIKE PROTEIN"/>
    <property type="match status" value="1"/>
</dbReference>
<gene>
    <name evidence="4" type="ORF">ABB37_09446</name>
</gene>
<accession>A0A0N0DR61</accession>
<dbReference type="OMA" id="NANNHIC"/>
<dbReference type="EMBL" id="LGTL01000031">
    <property type="protein sequence ID" value="KPA74188.1"/>
    <property type="molecule type" value="Genomic_DNA"/>
</dbReference>
<dbReference type="Pfam" id="PF00560">
    <property type="entry name" value="LRR_1"/>
    <property type="match status" value="2"/>
</dbReference>
<keyword evidence="1" id="KW-0732">Signal</keyword>